<evidence type="ECO:0000313" key="2">
    <source>
        <dbReference type="EMBL" id="HIH16797.1"/>
    </source>
</evidence>
<dbReference type="InterPro" id="IPR038389">
    <property type="entry name" value="PSMG2_sf"/>
</dbReference>
<dbReference type="Proteomes" id="UP000678237">
    <property type="component" value="Unassembled WGS sequence"/>
</dbReference>
<sequence length="257" mass="28001">MATKVRFLREVKARDAVLFTGLPGIGLVGKIVVDYLLKQLKAEKVAEIVSDSFPPSVHTRNSLIELIKDEVYYFSGQGKDFFFLAGPVQPSLDVRLGGTAEHYEFAQAIVSAIKDRGVTLVCTLAGINVGEKRMFEEPKVVVAGTSKKAVDEWKALGAIVDKPEGLISGAAGLILGLGAGEDLEGVCLMGETNARLIYGDHGAAKKLLELLIKRFGFKLDMSKIEKEAQEIEKAFKELEKQFQEPEDSPPSGLSYVR</sequence>
<evidence type="ECO:0000256" key="1">
    <source>
        <dbReference type="SAM" id="MobiDB-lite"/>
    </source>
</evidence>
<dbReference type="InterPro" id="IPR019151">
    <property type="entry name" value="Proteasome_assmbl_chaperone_2"/>
</dbReference>
<feature type="region of interest" description="Disordered" evidence="1">
    <location>
        <begin position="238"/>
        <end position="257"/>
    </location>
</feature>
<dbReference type="SUPFAM" id="SSF159659">
    <property type="entry name" value="Cgl1923-like"/>
    <property type="match status" value="1"/>
</dbReference>
<dbReference type="Pfam" id="PF09754">
    <property type="entry name" value="PAC2"/>
    <property type="match status" value="1"/>
</dbReference>
<dbReference type="PANTHER" id="PTHR35610">
    <property type="entry name" value="3-ISOPROPYLMALATE DEHYDRATASE-RELATED"/>
    <property type="match status" value="1"/>
</dbReference>
<dbReference type="Proteomes" id="UP000564964">
    <property type="component" value="Unassembled WGS sequence"/>
</dbReference>
<evidence type="ECO:0000313" key="3">
    <source>
        <dbReference type="EMBL" id="MBS3062419.1"/>
    </source>
</evidence>
<protein>
    <submittedName>
        <fullName evidence="3">PAC2 family protein</fullName>
    </submittedName>
</protein>
<reference evidence="2" key="1">
    <citation type="journal article" date="2020" name="bioRxiv">
        <title>A rank-normalized archaeal taxonomy based on genome phylogeny resolves widespread incomplete and uneven classifications.</title>
        <authorList>
            <person name="Rinke C."/>
            <person name="Chuvochina M."/>
            <person name="Mussig A.J."/>
            <person name="Chaumeil P.-A."/>
            <person name="Waite D.W."/>
            <person name="Whitman W.B."/>
            <person name="Parks D.H."/>
            <person name="Hugenholtz P."/>
        </authorList>
    </citation>
    <scope>NUCLEOTIDE SEQUENCE</scope>
    <source>
        <strain evidence="2">UBA10219</strain>
    </source>
</reference>
<name>A0A7J4JLN2_9ARCH</name>
<dbReference type="PANTHER" id="PTHR35610:SF7">
    <property type="entry name" value="3-ISOPROPYLMALATE DEHYDRATASE"/>
    <property type="match status" value="1"/>
</dbReference>
<reference evidence="3" key="2">
    <citation type="submission" date="2021-03" db="EMBL/GenBank/DDBJ databases">
        <authorList>
            <person name="Jaffe A."/>
        </authorList>
    </citation>
    <scope>NUCLEOTIDE SEQUENCE</scope>
    <source>
        <strain evidence="3">RIFCSPLOWO2_01_FULL_58_19</strain>
    </source>
</reference>
<dbReference type="Gene3D" id="3.40.50.10900">
    <property type="entry name" value="PAC-like subunit"/>
    <property type="match status" value="1"/>
</dbReference>
<reference evidence="3" key="3">
    <citation type="submission" date="2021-05" db="EMBL/GenBank/DDBJ databases">
        <title>Protein family content uncovers lineage relationships and bacterial pathway maintenance mechanisms in DPANN archaea.</title>
        <authorList>
            <person name="Castelle C.J."/>
            <person name="Meheust R."/>
            <person name="Jaffe A.L."/>
            <person name="Seitz K."/>
            <person name="Gong X."/>
            <person name="Baker B.J."/>
            <person name="Banfield J.F."/>
        </authorList>
    </citation>
    <scope>NUCLEOTIDE SEQUENCE</scope>
    <source>
        <strain evidence="3">RIFCSPLOWO2_01_FULL_58_19</strain>
    </source>
</reference>
<organism evidence="2 4">
    <name type="scientific">Candidatus Iainarchaeum sp</name>
    <dbReference type="NCBI Taxonomy" id="3101447"/>
    <lineage>
        <taxon>Archaea</taxon>
        <taxon>Candidatus Iainarchaeota</taxon>
        <taxon>Candidatus Iainarchaeia</taxon>
        <taxon>Candidatus Iainarchaeales</taxon>
        <taxon>Candidatus Iainarchaeaceae</taxon>
        <taxon>Candidatus Iainarchaeum</taxon>
    </lineage>
</organism>
<evidence type="ECO:0000313" key="4">
    <source>
        <dbReference type="Proteomes" id="UP000564964"/>
    </source>
</evidence>
<dbReference type="EMBL" id="JAGVWE010000002">
    <property type="protein sequence ID" value="MBS3062419.1"/>
    <property type="molecule type" value="Genomic_DNA"/>
</dbReference>
<accession>A0A7J4JLN2</accession>
<comment type="caution">
    <text evidence="2">The sequence shown here is derived from an EMBL/GenBank/DDBJ whole genome shotgun (WGS) entry which is preliminary data.</text>
</comment>
<dbReference type="EMBL" id="DUGH01000125">
    <property type="protein sequence ID" value="HIH16797.1"/>
    <property type="molecule type" value="Genomic_DNA"/>
</dbReference>
<proteinExistence type="predicted"/>
<gene>
    <name evidence="2" type="ORF">HA252_05310</name>
    <name evidence="3" type="ORF">J4203_00975</name>
</gene>
<dbReference type="AlphaFoldDB" id="A0A7J4JLN2"/>